<evidence type="ECO:0000256" key="2">
    <source>
        <dbReference type="SAM" id="Phobius"/>
    </source>
</evidence>
<evidence type="ECO:0000313" key="5">
    <source>
        <dbReference type="Proteomes" id="UP000825729"/>
    </source>
</evidence>
<dbReference type="GO" id="GO:0090482">
    <property type="term" value="F:vitamin transmembrane transporter activity"/>
    <property type="evidence" value="ECO:0007669"/>
    <property type="project" value="InterPro"/>
</dbReference>
<keyword evidence="2" id="KW-0472">Membrane</keyword>
<feature type="transmembrane region" description="Helical" evidence="2">
    <location>
        <begin position="169"/>
        <end position="192"/>
    </location>
</feature>
<dbReference type="SUPFAM" id="SSF103473">
    <property type="entry name" value="MFS general substrate transporter"/>
    <property type="match status" value="1"/>
</dbReference>
<dbReference type="Gene3D" id="1.20.1250.20">
    <property type="entry name" value="MFS general substrate transporter like domains"/>
    <property type="match status" value="1"/>
</dbReference>
<keyword evidence="2" id="KW-1133">Transmembrane helix</keyword>
<feature type="transmembrane region" description="Helical" evidence="2">
    <location>
        <begin position="293"/>
        <end position="312"/>
    </location>
</feature>
<reference evidence="4 5" key="1">
    <citation type="submission" date="2021-07" db="EMBL/GenBank/DDBJ databases">
        <title>The Aristolochia fimbriata genome: insights into angiosperm evolution, floral development and chemical biosynthesis.</title>
        <authorList>
            <person name="Jiao Y."/>
        </authorList>
    </citation>
    <scope>NUCLEOTIDE SEQUENCE [LARGE SCALE GENOMIC DNA]</scope>
    <source>
        <strain evidence="4">IBCAS-2021</strain>
        <tissue evidence="4">Leaf</tissue>
    </source>
</reference>
<comment type="similarity">
    <text evidence="1">Belongs to the reduced folate carrier (RFC) transporter (TC 2.A.48) family.</text>
</comment>
<dbReference type="InterPro" id="IPR002666">
    <property type="entry name" value="Folate_carrier"/>
</dbReference>
<feature type="transmembrane region" description="Helical" evidence="2">
    <location>
        <begin position="84"/>
        <end position="102"/>
    </location>
</feature>
<dbReference type="Pfam" id="PF01770">
    <property type="entry name" value="Folate_carrier"/>
    <property type="match status" value="2"/>
</dbReference>
<dbReference type="PANTHER" id="PTHR10686:SF18">
    <property type="entry name" value="IP11787P-RELATED"/>
    <property type="match status" value="1"/>
</dbReference>
<feature type="transmembrane region" description="Helical" evidence="2">
    <location>
        <begin position="383"/>
        <end position="403"/>
    </location>
</feature>
<dbReference type="AlphaFoldDB" id="A0AAV7DTM2"/>
<protein>
    <submittedName>
        <fullName evidence="4">Uncharacterized protein</fullName>
    </submittedName>
</protein>
<gene>
    <name evidence="4" type="ORF">H6P81_019768</name>
</gene>
<keyword evidence="2" id="KW-0812">Transmembrane</keyword>
<dbReference type="InterPro" id="IPR036259">
    <property type="entry name" value="MFS_trans_sf"/>
</dbReference>
<feature type="signal peptide" evidence="3">
    <location>
        <begin position="1"/>
        <end position="30"/>
    </location>
</feature>
<dbReference type="PANTHER" id="PTHR10686">
    <property type="entry name" value="FOLATE TRANSPORTER"/>
    <property type="match status" value="1"/>
</dbReference>
<evidence type="ECO:0000313" key="4">
    <source>
        <dbReference type="EMBL" id="KAG9439603.1"/>
    </source>
</evidence>
<feature type="transmembrane region" description="Helical" evidence="2">
    <location>
        <begin position="58"/>
        <end position="77"/>
    </location>
</feature>
<dbReference type="EMBL" id="JAINDJ010000008">
    <property type="protein sequence ID" value="KAG9439603.1"/>
    <property type="molecule type" value="Genomic_DNA"/>
</dbReference>
<dbReference type="GO" id="GO:0005886">
    <property type="term" value="C:plasma membrane"/>
    <property type="evidence" value="ECO:0007669"/>
    <property type="project" value="TreeGrafter"/>
</dbReference>
<feature type="chain" id="PRO_5044000775" evidence="3">
    <location>
        <begin position="31"/>
        <end position="425"/>
    </location>
</feature>
<keyword evidence="5" id="KW-1185">Reference proteome</keyword>
<proteinExistence type="inferred from homology"/>
<dbReference type="Proteomes" id="UP000825729">
    <property type="component" value="Unassembled WGS sequence"/>
</dbReference>
<keyword evidence="3" id="KW-0732">Signal</keyword>
<organism evidence="4 5">
    <name type="scientific">Aristolochia fimbriata</name>
    <name type="common">White veined hardy Dutchman's pipe vine</name>
    <dbReference type="NCBI Taxonomy" id="158543"/>
    <lineage>
        <taxon>Eukaryota</taxon>
        <taxon>Viridiplantae</taxon>
        <taxon>Streptophyta</taxon>
        <taxon>Embryophyta</taxon>
        <taxon>Tracheophyta</taxon>
        <taxon>Spermatophyta</taxon>
        <taxon>Magnoliopsida</taxon>
        <taxon>Magnoliidae</taxon>
        <taxon>Piperales</taxon>
        <taxon>Aristolochiaceae</taxon>
        <taxon>Aristolochia</taxon>
    </lineage>
</organism>
<comment type="caution">
    <text evidence="4">The sequence shown here is derived from an EMBL/GenBank/DDBJ whole genome shotgun (WGS) entry which is preliminary data.</text>
</comment>
<name>A0AAV7DTM2_ARIFI</name>
<feature type="transmembrane region" description="Helical" evidence="2">
    <location>
        <begin position="265"/>
        <end position="284"/>
    </location>
</feature>
<feature type="transmembrane region" description="Helical" evidence="2">
    <location>
        <begin position="351"/>
        <end position="371"/>
    </location>
</feature>
<evidence type="ECO:0000256" key="1">
    <source>
        <dbReference type="ARBA" id="ARBA00005773"/>
    </source>
</evidence>
<accession>A0AAV7DTM2</accession>
<feature type="transmembrane region" description="Helical" evidence="2">
    <location>
        <begin position="228"/>
        <end position="245"/>
    </location>
</feature>
<evidence type="ECO:0000256" key="3">
    <source>
        <dbReference type="SAM" id="SignalP"/>
    </source>
</evidence>
<feature type="transmembrane region" description="Helical" evidence="2">
    <location>
        <begin position="318"/>
        <end position="339"/>
    </location>
</feature>
<sequence length="425" mass="47431">MAFLRRAFPSQSSSISTSLLLLLLLYSFSSQFLPIEPYMVPYLTTVKHFTNFQVTVDIFPLSVYAQLVFTLLMAPACLYLSHKVVIVLGAFGILLTYFIAWMGESLLSMQFMQVTYGFGAATRLAFSSYTFLVVPEEEYQAMTSVTTTTSLLSFMFASELSQLLAFEKIPYVAFFVLTFISLGVCCSMALLLPKDRSSSLFSTSFAHCFNDDEGLVRTLKKTWHGRDLQILSLWWAVAYAGFSLVQNYGTNLFYAIDSNSKLNGHIIAASQAAGSLGAFCAVYLENFASQRGMIIYVMGLAFMAILCVFMGISARIWVVYLIYVTISGIYQTLACLLTVRCGHLLSNKQFILLFSFNSFTGLLLETILQAVLEISRLSVFAQFSVFGGFFSLATMVFIFLCFFGRSSGTPELESEPEPLVSEWTY</sequence>